<evidence type="ECO:0000256" key="3">
    <source>
        <dbReference type="ARBA" id="ARBA00022695"/>
    </source>
</evidence>
<comment type="caution">
    <text evidence="8">The sequence shown here is derived from an EMBL/GenBank/DDBJ whole genome shotgun (WGS) entry which is preliminary data.</text>
</comment>
<gene>
    <name evidence="8" type="ORF">GGQ98_003264</name>
</gene>
<keyword evidence="5" id="KW-0239">DNA-directed DNA polymerase</keyword>
<evidence type="ECO:0000256" key="1">
    <source>
        <dbReference type="ARBA" id="ARBA00012417"/>
    </source>
</evidence>
<dbReference type="PANTHER" id="PTHR34388">
    <property type="entry name" value="DNA POLYMERASE III SUBUNIT DELTA"/>
    <property type="match status" value="1"/>
</dbReference>
<evidence type="ECO:0000256" key="7">
    <source>
        <dbReference type="ARBA" id="ARBA00049244"/>
    </source>
</evidence>
<dbReference type="GO" id="GO:0006261">
    <property type="term" value="P:DNA-templated DNA replication"/>
    <property type="evidence" value="ECO:0007669"/>
    <property type="project" value="TreeGrafter"/>
</dbReference>
<comment type="catalytic activity">
    <reaction evidence="7">
        <text>DNA(n) + a 2'-deoxyribonucleoside 5'-triphosphate = DNA(n+1) + diphosphate</text>
        <dbReference type="Rhea" id="RHEA:22508"/>
        <dbReference type="Rhea" id="RHEA-COMP:17339"/>
        <dbReference type="Rhea" id="RHEA-COMP:17340"/>
        <dbReference type="ChEBI" id="CHEBI:33019"/>
        <dbReference type="ChEBI" id="CHEBI:61560"/>
        <dbReference type="ChEBI" id="CHEBI:173112"/>
        <dbReference type="EC" id="2.7.7.7"/>
    </reaction>
</comment>
<dbReference type="Proteomes" id="UP000566324">
    <property type="component" value="Unassembled WGS sequence"/>
</dbReference>
<dbReference type="GO" id="GO:0003887">
    <property type="term" value="F:DNA-directed DNA polymerase activity"/>
    <property type="evidence" value="ECO:0007669"/>
    <property type="project" value="UniProtKB-KW"/>
</dbReference>
<dbReference type="InterPro" id="IPR005790">
    <property type="entry name" value="DNA_polIII_delta"/>
</dbReference>
<protein>
    <recommendedName>
        <fullName evidence="1">DNA-directed DNA polymerase</fullName>
        <ecNumber evidence="1">2.7.7.7</ecNumber>
    </recommendedName>
</protein>
<evidence type="ECO:0000313" key="8">
    <source>
        <dbReference type="EMBL" id="MBB4633618.1"/>
    </source>
</evidence>
<sequence length="347" mass="36374">MKAAERKAIDAALARFDPATRLVLLYGPDEAQAREIADRFTALLAPADDPMGRIDFDPGALAGDPAKLADEAAAVSMFGDRRLIRVDGAGDNCAAAVGALLGAPAAGNPVIMVGTASLKPSSALIKAATGSPLALVAQCFVLSGREAVDMVIEACARHGLKPSRQAAEALAAGFGAERGVLARELEKFALYLGATPDNARALEMEALAELGAAMAESDFDALVNAVAGGDSAEAQTQAAKLGRNGIIGIPQLRAVARRLMTLSELRRTIDTGRSAREAVEAARPPIFWKERDRISRQASTWTMPALRSGLSRLLEAERRIKLPGAASPELLTSRALLAVAHLARRSR</sequence>
<evidence type="ECO:0000256" key="4">
    <source>
        <dbReference type="ARBA" id="ARBA00022705"/>
    </source>
</evidence>
<evidence type="ECO:0000256" key="6">
    <source>
        <dbReference type="ARBA" id="ARBA00034754"/>
    </source>
</evidence>
<keyword evidence="3 8" id="KW-0548">Nucleotidyltransferase</keyword>
<dbReference type="PANTHER" id="PTHR34388:SF1">
    <property type="entry name" value="DNA POLYMERASE III SUBUNIT DELTA"/>
    <property type="match status" value="1"/>
</dbReference>
<keyword evidence="9" id="KW-1185">Reference proteome</keyword>
<dbReference type="EMBL" id="JACHNZ010000049">
    <property type="protein sequence ID" value="MBB4633618.1"/>
    <property type="molecule type" value="Genomic_DNA"/>
</dbReference>
<dbReference type="GO" id="GO:0003677">
    <property type="term" value="F:DNA binding"/>
    <property type="evidence" value="ECO:0007669"/>
    <property type="project" value="InterPro"/>
</dbReference>
<dbReference type="AlphaFoldDB" id="A0A7W7B5N7"/>
<dbReference type="SUPFAM" id="SSF48019">
    <property type="entry name" value="post-AAA+ oligomerization domain-like"/>
    <property type="match status" value="1"/>
</dbReference>
<comment type="similarity">
    <text evidence="6">Belongs to the DNA polymerase HolA subunit family.</text>
</comment>
<dbReference type="GO" id="GO:0009360">
    <property type="term" value="C:DNA polymerase III complex"/>
    <property type="evidence" value="ECO:0007669"/>
    <property type="project" value="TreeGrafter"/>
</dbReference>
<keyword evidence="2 8" id="KW-0808">Transferase</keyword>
<evidence type="ECO:0000313" key="9">
    <source>
        <dbReference type="Proteomes" id="UP000566324"/>
    </source>
</evidence>
<dbReference type="SUPFAM" id="SSF52540">
    <property type="entry name" value="P-loop containing nucleoside triphosphate hydrolases"/>
    <property type="match status" value="1"/>
</dbReference>
<dbReference type="Gene3D" id="1.20.272.10">
    <property type="match status" value="1"/>
</dbReference>
<dbReference type="InterPro" id="IPR027417">
    <property type="entry name" value="P-loop_NTPase"/>
</dbReference>
<keyword evidence="4" id="KW-0235">DNA replication</keyword>
<reference evidence="8 9" key="1">
    <citation type="submission" date="2020-08" db="EMBL/GenBank/DDBJ databases">
        <title>Genomic Encyclopedia of Type Strains, Phase IV (KMG-IV): sequencing the most valuable type-strain genomes for metagenomic binning, comparative biology and taxonomic classification.</title>
        <authorList>
            <person name="Goeker M."/>
        </authorList>
    </citation>
    <scope>NUCLEOTIDE SEQUENCE [LARGE SCALE GENOMIC DNA]</scope>
    <source>
        <strain evidence="8 9">DSM 17328</strain>
    </source>
</reference>
<dbReference type="InterPro" id="IPR008921">
    <property type="entry name" value="DNA_pol3_clamp-load_cplx_C"/>
</dbReference>
<evidence type="ECO:0000256" key="2">
    <source>
        <dbReference type="ARBA" id="ARBA00022679"/>
    </source>
</evidence>
<dbReference type="NCBIfam" id="TIGR01128">
    <property type="entry name" value="holA"/>
    <property type="match status" value="1"/>
</dbReference>
<dbReference type="Gene3D" id="3.40.50.300">
    <property type="entry name" value="P-loop containing nucleotide triphosphate hydrolases"/>
    <property type="match status" value="1"/>
</dbReference>
<evidence type="ECO:0000256" key="5">
    <source>
        <dbReference type="ARBA" id="ARBA00022932"/>
    </source>
</evidence>
<dbReference type="EC" id="2.7.7.7" evidence="1"/>
<organism evidence="8 9">
    <name type="scientific">Sphingosinicella soli</name>
    <dbReference type="NCBI Taxonomy" id="333708"/>
    <lineage>
        <taxon>Bacteria</taxon>
        <taxon>Pseudomonadati</taxon>
        <taxon>Pseudomonadota</taxon>
        <taxon>Alphaproteobacteria</taxon>
        <taxon>Sphingomonadales</taxon>
        <taxon>Sphingosinicellaceae</taxon>
        <taxon>Sphingosinicella</taxon>
    </lineage>
</organism>
<proteinExistence type="inferred from homology"/>
<name>A0A7W7B5N7_9SPHN</name>
<dbReference type="RefSeq" id="WP_184071383.1">
    <property type="nucleotide sequence ID" value="NZ_JACHNZ010000049.1"/>
</dbReference>
<accession>A0A7W7B5N7</accession>